<dbReference type="Pfam" id="PF01973">
    <property type="entry name" value="MptE-like"/>
    <property type="match status" value="1"/>
</dbReference>
<proteinExistence type="predicted"/>
<feature type="domain" description="6-hydroxymethylpterin diphosphokinase MptE-like" evidence="1">
    <location>
        <begin position="209"/>
        <end position="380"/>
    </location>
</feature>
<dbReference type="AlphaFoldDB" id="A0A8J4H7I1"/>
<feature type="domain" description="Glycosyltransferase Maf N-terminal" evidence="2">
    <location>
        <begin position="61"/>
        <end position="146"/>
    </location>
</feature>
<comment type="caution">
    <text evidence="3">The sequence shown here is derived from an EMBL/GenBank/DDBJ whole genome shotgun (WGS) entry which is preliminary data.</text>
</comment>
<dbReference type="InterPro" id="IPR045376">
    <property type="entry name" value="Maf_N"/>
</dbReference>
<evidence type="ECO:0000259" key="2">
    <source>
        <dbReference type="Pfam" id="PF20157"/>
    </source>
</evidence>
<evidence type="ECO:0000313" key="4">
    <source>
        <dbReference type="Proteomes" id="UP000677918"/>
    </source>
</evidence>
<evidence type="ECO:0000313" key="3">
    <source>
        <dbReference type="EMBL" id="GIQ69978.1"/>
    </source>
</evidence>
<dbReference type="RefSeq" id="WP_213412766.1">
    <property type="nucleotide sequence ID" value="NZ_BOVK01000038.1"/>
</dbReference>
<dbReference type="EMBL" id="BOVK01000038">
    <property type="protein sequence ID" value="GIQ69978.1"/>
    <property type="molecule type" value="Genomic_DNA"/>
</dbReference>
<protein>
    <recommendedName>
        <fullName evidence="5">DUF115 domain-containing protein</fullName>
    </recommendedName>
</protein>
<gene>
    <name evidence="3" type="ORF">XYCOK13_28020</name>
</gene>
<sequence length="629" mass="72208">MKDYTVTNLIIFREYYPNLYRILRNKTRDSLKYELMDSRSGLRTLQYTNKDKQILTPIHSKYDPMNEAEKWIGQQYDKLARSRHIIIYGFGLGYHIEKLIYEFPDVNLYIYEPDIEIMLASMEARDLSSILKHSRIISFAVGNEEQVRRSFLQGVLNHIKDSVEVLQLPSYSKLFAEQINQMNEDMQKSIMDVRGSMHTAMKYQNEWTENILKNMPKVLTSNSMGSLKNVFKDTPAIIVGSGPSLAADIEYIRKLKEKCVVIAAGSSIQAFLHHELSPHFVVSMDGSEMNYKVFKDLDMGSISLVFSPMIKYKILENMESENLYHLFFNNDNPSTYLYNLNEQDLTVFTTASVTGTAIQMAVHLGCTDIILMGQDFSFPEDQFYAEGVKADKARVERVLAKATLQVPNVNGGYNKTTPVLLNTLHDTELLISKYDKQVGFVNTSKVGARIRGTESKPIEKVYHEIMDRYADNISVEEITRFNRAKLPASKVKRTRYRVQKSLDELSELGDHLLVLNTMLHKIPSLIGKMDLGKLTSLLDQIDSEWQLINKYAVTKHMLSFTLQVQISIFLRFVPDINEAGSVMEKAELLHKHLRKLIQNIMDVTPFLEQELSKAIERIDKSLTQGVEVE</sequence>
<evidence type="ECO:0000259" key="1">
    <source>
        <dbReference type="Pfam" id="PF01973"/>
    </source>
</evidence>
<name>A0A8J4H7I1_9BACL</name>
<evidence type="ECO:0008006" key="5">
    <source>
        <dbReference type="Google" id="ProtNLM"/>
    </source>
</evidence>
<keyword evidence="4" id="KW-1185">Reference proteome</keyword>
<accession>A0A8J4H7I1</accession>
<dbReference type="PANTHER" id="PTHR41786:SF1">
    <property type="entry name" value="6-HYDROXYMETHYLPTERIN DIPHOSPHOKINASE MPTE-LIKE DOMAIN-CONTAINING PROTEIN"/>
    <property type="match status" value="1"/>
</dbReference>
<dbReference type="Pfam" id="PF20157">
    <property type="entry name" value="Maf_flag10_N"/>
    <property type="match status" value="1"/>
</dbReference>
<dbReference type="PANTHER" id="PTHR41786">
    <property type="entry name" value="MOTILITY ACCESSORY FACTOR MAF"/>
    <property type="match status" value="1"/>
</dbReference>
<dbReference type="InterPro" id="IPR002826">
    <property type="entry name" value="MptE-like"/>
</dbReference>
<reference evidence="3" key="1">
    <citation type="submission" date="2021-04" db="EMBL/GenBank/DDBJ databases">
        <title>Draft genome sequence of Xylanibacillus composti strain K13.</title>
        <authorList>
            <person name="Uke A."/>
            <person name="Chhe C."/>
            <person name="Baramee S."/>
            <person name="Kosugi A."/>
        </authorList>
    </citation>
    <scope>NUCLEOTIDE SEQUENCE</scope>
    <source>
        <strain evidence="3">K13</strain>
    </source>
</reference>
<dbReference type="Gene3D" id="3.90.1480.10">
    <property type="entry name" value="Alpha-2,3-sialyltransferase"/>
    <property type="match status" value="1"/>
</dbReference>
<organism evidence="3 4">
    <name type="scientific">Xylanibacillus composti</name>
    <dbReference type="NCBI Taxonomy" id="1572762"/>
    <lineage>
        <taxon>Bacteria</taxon>
        <taxon>Bacillati</taxon>
        <taxon>Bacillota</taxon>
        <taxon>Bacilli</taxon>
        <taxon>Bacillales</taxon>
        <taxon>Paenibacillaceae</taxon>
        <taxon>Xylanibacillus</taxon>
    </lineage>
</organism>
<dbReference type="Proteomes" id="UP000677918">
    <property type="component" value="Unassembled WGS sequence"/>
</dbReference>